<sequence>MDSYDPRLPLVAWDRISDFVRQVTTEITGQVPYTDSAVLNAVAYHVDWCVNLAGFTLDRDDIFCREVIGAAVAAMPTAHSSSKGRRRSILFRVGETLGAIPVPPPLPPLAAAAATAPYSASEVDQLRLWAATQGSRDEPSARALVALGLGAGLATRDIGRVSANNITDHGALVQITGPEARFVPVSDPWGDELADLAAQAEIPNAPLFRPGVAWSKNVITVFVARSARTGMRPSTQRMRATWLVQHLMVGTPMQDLLSAAGLTSMDALVRYEKFLPPAAPPARTNT</sequence>
<proteinExistence type="predicted"/>
<dbReference type="SUPFAM" id="SSF56349">
    <property type="entry name" value="DNA breaking-rejoining enzymes"/>
    <property type="match status" value="1"/>
</dbReference>
<dbReference type="GO" id="GO:0003677">
    <property type="term" value="F:DNA binding"/>
    <property type="evidence" value="ECO:0007669"/>
    <property type="project" value="InterPro"/>
</dbReference>
<reference evidence="1 2" key="1">
    <citation type="submission" date="2019-03" db="EMBL/GenBank/DDBJ databases">
        <title>Genome Sequencing and Assembly of Various Microbes Isolated from Partially Reclaimed Soil and Acid Mine Drainage (AMD) Site.</title>
        <authorList>
            <person name="Steinbock B."/>
            <person name="Bechtold R."/>
            <person name="Sevigny J.L."/>
            <person name="Thomas D."/>
            <person name="Cuthill L.R."/>
            <person name="Aveiro Johannsen E.J."/>
            <person name="Thomas K."/>
            <person name="Ghosh A."/>
        </authorList>
    </citation>
    <scope>NUCLEOTIDE SEQUENCE [LARGE SCALE GENOMIC DNA]</scope>
    <source>
        <strain evidence="1 2">F-B2</strain>
    </source>
</reference>
<dbReference type="EMBL" id="SMZX01000001">
    <property type="protein sequence ID" value="TDL45284.1"/>
    <property type="molecule type" value="Genomic_DNA"/>
</dbReference>
<gene>
    <name evidence="1" type="ORF">E2R54_02130</name>
</gene>
<dbReference type="InterPro" id="IPR011010">
    <property type="entry name" value="DNA_brk_join_enz"/>
</dbReference>
<protein>
    <recommendedName>
        <fullName evidence="3">Tyr recombinase domain-containing protein</fullName>
    </recommendedName>
</protein>
<dbReference type="Proteomes" id="UP000295633">
    <property type="component" value="Unassembled WGS sequence"/>
</dbReference>
<evidence type="ECO:0008006" key="3">
    <source>
        <dbReference type="Google" id="ProtNLM"/>
    </source>
</evidence>
<evidence type="ECO:0000313" key="2">
    <source>
        <dbReference type="Proteomes" id="UP000295633"/>
    </source>
</evidence>
<dbReference type="RefSeq" id="WP_133398520.1">
    <property type="nucleotide sequence ID" value="NZ_SMZX01000001.1"/>
</dbReference>
<organism evidence="1 2">
    <name type="scientific">Microbacterium oleivorans</name>
    <dbReference type="NCBI Taxonomy" id="273677"/>
    <lineage>
        <taxon>Bacteria</taxon>
        <taxon>Bacillati</taxon>
        <taxon>Actinomycetota</taxon>
        <taxon>Actinomycetes</taxon>
        <taxon>Micrococcales</taxon>
        <taxon>Microbacteriaceae</taxon>
        <taxon>Microbacterium</taxon>
    </lineage>
</organism>
<comment type="caution">
    <text evidence="1">The sequence shown here is derived from an EMBL/GenBank/DDBJ whole genome shotgun (WGS) entry which is preliminary data.</text>
</comment>
<name>A0A4R5YIW7_9MICO</name>
<accession>A0A4R5YIW7</accession>
<dbReference type="AlphaFoldDB" id="A0A4R5YIW7"/>
<evidence type="ECO:0000313" key="1">
    <source>
        <dbReference type="EMBL" id="TDL45284.1"/>
    </source>
</evidence>